<sequence length="273" mass="31881">MNRDNRFCGWIDVDLSEEGEKQARDAAELMRPYNFRFGHVYTSILKRSFNTAQIVLETLNHPEVEITRTWRLNERHYGALQGLDKEETAKKFGEAMVKVWRRSYDIRPPPVEESSEHYPANNPVFDVVPREFLPNGESLKLTLERVMPFWESEIVPELRKGKPVLVAGMYIRSYFILAHGNSLRGLIKMLDKMTEAEIIEFSLPTCVPVVYELNEDLSVKSKKYLLDEESLKVSYTLSTHHKQQQLNMIIGQDASRKQRNQKRIKRSKCLICF</sequence>
<comment type="similarity">
    <text evidence="2">Belongs to the phosphoglycerate mutase family. BPG-dependent PGAM subfamily.</text>
</comment>
<dbReference type="SMART" id="SM00855">
    <property type="entry name" value="PGAM"/>
    <property type="match status" value="1"/>
</dbReference>
<evidence type="ECO:0000256" key="6">
    <source>
        <dbReference type="PIRSR" id="PIRSR613078-2"/>
    </source>
</evidence>
<dbReference type="PANTHER" id="PTHR11931">
    <property type="entry name" value="PHOSPHOGLYCERATE MUTASE"/>
    <property type="match status" value="1"/>
</dbReference>
<feature type="binding site" evidence="6">
    <location>
        <begin position="101"/>
        <end position="102"/>
    </location>
    <ligand>
        <name>substrate</name>
    </ligand>
</feature>
<dbReference type="GO" id="GO:0004619">
    <property type="term" value="F:phosphoglycerate mutase activity"/>
    <property type="evidence" value="ECO:0007669"/>
    <property type="project" value="UniProtKB-EC"/>
</dbReference>
<evidence type="ECO:0000256" key="5">
    <source>
        <dbReference type="ARBA" id="ARBA00023235"/>
    </source>
</evidence>
<evidence type="ECO:0000256" key="2">
    <source>
        <dbReference type="ARBA" id="ARBA00006717"/>
    </source>
</evidence>
<reference evidence="8" key="1">
    <citation type="submission" date="2018-07" db="EMBL/GenBank/DDBJ databases">
        <authorList>
            <person name="Quirk P.G."/>
            <person name="Krulwich T.A."/>
        </authorList>
    </citation>
    <scope>NUCLEOTIDE SEQUENCE</scope>
    <source>
        <strain evidence="8">Anand</strain>
    </source>
</reference>
<keyword evidence="5" id="KW-0413">Isomerase</keyword>
<keyword evidence="4" id="KW-0324">Glycolysis</keyword>
<dbReference type="AlphaFoldDB" id="A0A3B0MZK8"/>
<evidence type="ECO:0000256" key="4">
    <source>
        <dbReference type="ARBA" id="ARBA00023152"/>
    </source>
</evidence>
<dbReference type="FunFam" id="3.40.50.1240:FF:000003">
    <property type="entry name" value="2,3-bisphosphoglycerate-dependent phosphoglycerate mutase"/>
    <property type="match status" value="1"/>
</dbReference>
<feature type="site" description="Transition state stabilizer" evidence="7">
    <location>
        <position position="179"/>
    </location>
</feature>
<dbReference type="EC" id="5.4.2.11" evidence="3"/>
<dbReference type="InterPro" id="IPR013078">
    <property type="entry name" value="His_Pase_superF_clade-1"/>
</dbReference>
<feature type="binding site" evidence="6">
    <location>
        <begin position="74"/>
        <end position="77"/>
    </location>
    <ligand>
        <name>substrate</name>
    </ligand>
</feature>
<gene>
    <name evidence="8" type="ORF">TAT_000361600</name>
    <name evidence="9" type="ORF">TAV_000361600</name>
</gene>
<dbReference type="CDD" id="cd07067">
    <property type="entry name" value="HP_PGM_like"/>
    <property type="match status" value="1"/>
</dbReference>
<dbReference type="SUPFAM" id="SSF53254">
    <property type="entry name" value="Phosphoglycerate mutase-like"/>
    <property type="match status" value="1"/>
</dbReference>
<proteinExistence type="inferred from homology"/>
<dbReference type="InterPro" id="IPR005952">
    <property type="entry name" value="Phosphogly_mut1"/>
</dbReference>
<feature type="binding site" evidence="6">
    <location>
        <position position="47"/>
    </location>
    <ligand>
        <name>substrate</name>
    </ligand>
</feature>
<evidence type="ECO:0000313" key="8">
    <source>
        <dbReference type="EMBL" id="SVP94742.1"/>
    </source>
</evidence>
<dbReference type="EMBL" id="UIVT01000004">
    <property type="protein sequence ID" value="SVP94742.1"/>
    <property type="molecule type" value="Genomic_DNA"/>
</dbReference>
<organism evidence="8">
    <name type="scientific">Theileria annulata</name>
    <dbReference type="NCBI Taxonomy" id="5874"/>
    <lineage>
        <taxon>Eukaryota</taxon>
        <taxon>Sar</taxon>
        <taxon>Alveolata</taxon>
        <taxon>Apicomplexa</taxon>
        <taxon>Aconoidasida</taxon>
        <taxon>Piroplasmida</taxon>
        <taxon>Theileriidae</taxon>
        <taxon>Theileria</taxon>
    </lineage>
</organism>
<protein>
    <recommendedName>
        <fullName evidence="3">phosphoglycerate mutase (2,3-diphosphoglycerate-dependent)</fullName>
        <ecNumber evidence="3">5.4.2.11</ecNumber>
    </recommendedName>
</protein>
<name>A0A3B0MZK8_THEAN</name>
<dbReference type="GO" id="GO:0006096">
    <property type="term" value="P:glycolytic process"/>
    <property type="evidence" value="ECO:0007669"/>
    <property type="project" value="UniProtKB-KW"/>
</dbReference>
<dbReference type="InterPro" id="IPR029033">
    <property type="entry name" value="His_PPase_superfam"/>
</dbReference>
<dbReference type="Pfam" id="PF00300">
    <property type="entry name" value="His_Phos_1"/>
    <property type="match status" value="1"/>
</dbReference>
<evidence type="ECO:0000256" key="1">
    <source>
        <dbReference type="ARBA" id="ARBA00000380"/>
    </source>
</evidence>
<dbReference type="Gene3D" id="3.40.50.1240">
    <property type="entry name" value="Phosphoglycerate mutase-like"/>
    <property type="match status" value="1"/>
</dbReference>
<dbReference type="HAMAP" id="MF_01039">
    <property type="entry name" value="PGAM_GpmA"/>
    <property type="match status" value="1"/>
</dbReference>
<accession>A0A3B0MZK8</accession>
<evidence type="ECO:0000256" key="7">
    <source>
        <dbReference type="PIRSR" id="PIRSR613078-3"/>
    </source>
</evidence>
<feature type="binding site" evidence="6">
    <location>
        <position position="85"/>
    </location>
    <ligand>
        <name>substrate</name>
    </ligand>
</feature>
<dbReference type="EMBL" id="UIVS01000004">
    <property type="protein sequence ID" value="SVP95455.1"/>
    <property type="molecule type" value="Genomic_DNA"/>
</dbReference>
<evidence type="ECO:0000313" key="9">
    <source>
        <dbReference type="EMBL" id="SVP95455.1"/>
    </source>
</evidence>
<dbReference type="NCBIfam" id="TIGR01258">
    <property type="entry name" value="pgm_1"/>
    <property type="match status" value="1"/>
</dbReference>
<dbReference type="VEuPathDB" id="PiroplasmaDB:TA10465"/>
<comment type="catalytic activity">
    <reaction evidence="1">
        <text>(2R)-2-phosphoglycerate = (2R)-3-phosphoglycerate</text>
        <dbReference type="Rhea" id="RHEA:15901"/>
        <dbReference type="ChEBI" id="CHEBI:58272"/>
        <dbReference type="ChEBI" id="CHEBI:58289"/>
        <dbReference type="EC" id="5.4.2.11"/>
    </reaction>
</comment>
<evidence type="ECO:0000256" key="3">
    <source>
        <dbReference type="ARBA" id="ARBA00012028"/>
    </source>
</evidence>
<feature type="binding site" evidence="6">
    <location>
        <begin position="180"/>
        <end position="181"/>
    </location>
    <ligand>
        <name>substrate</name>
    </ligand>
</feature>